<reference evidence="4 5" key="1">
    <citation type="submission" date="2015-09" db="EMBL/GenBank/DDBJ databases">
        <authorList>
            <consortium name="Pathogen Informatics"/>
        </authorList>
    </citation>
    <scope>NUCLEOTIDE SEQUENCE [LARGE SCALE GENOMIC DNA]</scope>
    <source>
        <strain evidence="4 5">2789STDY5834855</strain>
    </source>
</reference>
<dbReference type="AlphaFoldDB" id="A0A174DUF4"/>
<accession>A0A174DUF4</accession>
<dbReference type="SUPFAM" id="SSF56752">
    <property type="entry name" value="D-aminoacid aminotransferase-like PLP-dependent enzymes"/>
    <property type="match status" value="1"/>
</dbReference>
<organism evidence="4 5">
    <name type="scientific">Clostridium disporicum</name>
    <dbReference type="NCBI Taxonomy" id="84024"/>
    <lineage>
        <taxon>Bacteria</taxon>
        <taxon>Bacillati</taxon>
        <taxon>Bacillota</taxon>
        <taxon>Clostridia</taxon>
        <taxon>Eubacteriales</taxon>
        <taxon>Clostridiaceae</taxon>
        <taxon>Clostridium</taxon>
    </lineage>
</organism>
<evidence type="ECO:0000256" key="3">
    <source>
        <dbReference type="ARBA" id="ARBA00022898"/>
    </source>
</evidence>
<evidence type="ECO:0000313" key="5">
    <source>
        <dbReference type="Proteomes" id="UP000095558"/>
    </source>
</evidence>
<dbReference type="GO" id="GO:0005829">
    <property type="term" value="C:cytosol"/>
    <property type="evidence" value="ECO:0007669"/>
    <property type="project" value="TreeGrafter"/>
</dbReference>
<dbReference type="OrthoDB" id="9805628at2"/>
<dbReference type="CDD" id="cd01558">
    <property type="entry name" value="D-AAT_like"/>
    <property type="match status" value="1"/>
</dbReference>
<dbReference type="Pfam" id="PF01063">
    <property type="entry name" value="Aminotran_4"/>
    <property type="match status" value="1"/>
</dbReference>
<dbReference type="Gene3D" id="3.30.470.10">
    <property type="match status" value="1"/>
</dbReference>
<dbReference type="Proteomes" id="UP000095558">
    <property type="component" value="Unassembled WGS sequence"/>
</dbReference>
<dbReference type="InterPro" id="IPR001544">
    <property type="entry name" value="Aminotrans_IV"/>
</dbReference>
<evidence type="ECO:0000256" key="1">
    <source>
        <dbReference type="ARBA" id="ARBA00001933"/>
    </source>
</evidence>
<dbReference type="GO" id="GO:0047810">
    <property type="term" value="F:D-alanine-2-oxoglutarate aminotransferase activity"/>
    <property type="evidence" value="ECO:0007669"/>
    <property type="project" value="UniProtKB-EC"/>
</dbReference>
<dbReference type="Gene3D" id="3.20.10.10">
    <property type="entry name" value="D-amino Acid Aminotransferase, subunit A, domain 2"/>
    <property type="match status" value="1"/>
</dbReference>
<dbReference type="PANTHER" id="PTHR42743">
    <property type="entry name" value="AMINO-ACID AMINOTRANSFERASE"/>
    <property type="match status" value="1"/>
</dbReference>
<gene>
    <name evidence="4" type="primary">dat_2</name>
    <name evidence="4" type="ORF">ERS852470_01925</name>
</gene>
<comment type="similarity">
    <text evidence="2">Belongs to the class-IV pyridoxal-phosphate-dependent aminotransferase family.</text>
</comment>
<dbReference type="InterPro" id="IPR043132">
    <property type="entry name" value="BCAT-like_C"/>
</dbReference>
<evidence type="ECO:0000256" key="2">
    <source>
        <dbReference type="ARBA" id="ARBA00009320"/>
    </source>
</evidence>
<name>A0A174DUF4_9CLOT</name>
<dbReference type="PANTHER" id="PTHR42743:SF10">
    <property type="entry name" value="D-ALANINE AMINOTRANSFERASE"/>
    <property type="match status" value="1"/>
</dbReference>
<dbReference type="InterPro" id="IPR050571">
    <property type="entry name" value="Class-IV_PLP-Dep_Aminotrnsfr"/>
</dbReference>
<dbReference type="InterPro" id="IPR043131">
    <property type="entry name" value="BCAT-like_N"/>
</dbReference>
<dbReference type="GO" id="GO:0046394">
    <property type="term" value="P:carboxylic acid biosynthetic process"/>
    <property type="evidence" value="ECO:0007669"/>
    <property type="project" value="UniProtKB-ARBA"/>
</dbReference>
<keyword evidence="4" id="KW-0032">Aminotransferase</keyword>
<keyword evidence="4" id="KW-0808">Transferase</keyword>
<evidence type="ECO:0000313" key="4">
    <source>
        <dbReference type="EMBL" id="CUO29191.1"/>
    </source>
</evidence>
<dbReference type="InterPro" id="IPR036038">
    <property type="entry name" value="Aminotransferase-like"/>
</dbReference>
<proteinExistence type="inferred from homology"/>
<sequence length="281" mass="31924">MKNIGYYNGEYGLIEEVKIPMLDRGIYFGDGIYEATFSIGNKIFALDDHLDRLYSSASLLDINLPFTRTEIINILEELNSKVDSKVKFIYWQVTRGTAPRKHIYNKEIKGNLYITITPFAEVKDYEKKLKLITVEDTRFLHCNIKTLNLIPNVMASQKADEAGCDEAVFHRGDIVTEASHSNVHIIKDGVFKTHPTDNYILPGISRKHIIEICKNNNIKVDETAFTVKEMMEADEVLVTSSSKLIVPACEIDEIKVGGKAPNIVKLLQDEYYKKVDLETSL</sequence>
<dbReference type="FunFam" id="3.20.10.10:FF:000002">
    <property type="entry name" value="D-alanine aminotransferase"/>
    <property type="match status" value="1"/>
</dbReference>
<dbReference type="EC" id="2.6.1.21" evidence="4"/>
<keyword evidence="3" id="KW-0663">Pyridoxal phosphate</keyword>
<comment type="cofactor">
    <cofactor evidence="1">
        <name>pyridoxal 5'-phosphate</name>
        <dbReference type="ChEBI" id="CHEBI:597326"/>
    </cofactor>
</comment>
<protein>
    <submittedName>
        <fullName evidence="4">Class IV aminotransferase</fullName>
        <ecNumber evidence="4">2.6.1.21</ecNumber>
    </submittedName>
</protein>
<dbReference type="RefSeq" id="WP_055276601.1">
    <property type="nucleotide sequence ID" value="NZ_CYZV01000019.1"/>
</dbReference>
<dbReference type="EMBL" id="CYZV01000019">
    <property type="protein sequence ID" value="CUO29191.1"/>
    <property type="molecule type" value="Genomic_DNA"/>
</dbReference>
<dbReference type="GO" id="GO:0008652">
    <property type="term" value="P:amino acid biosynthetic process"/>
    <property type="evidence" value="ECO:0007669"/>
    <property type="project" value="UniProtKB-ARBA"/>
</dbReference>